<organism evidence="3 4">
    <name type="scientific">Polarella glacialis</name>
    <name type="common">Dinoflagellate</name>
    <dbReference type="NCBI Taxonomy" id="89957"/>
    <lineage>
        <taxon>Eukaryota</taxon>
        <taxon>Sar</taxon>
        <taxon>Alveolata</taxon>
        <taxon>Dinophyceae</taxon>
        <taxon>Suessiales</taxon>
        <taxon>Suessiaceae</taxon>
        <taxon>Polarella</taxon>
    </lineage>
</organism>
<reference evidence="3" key="1">
    <citation type="submission" date="2021-02" db="EMBL/GenBank/DDBJ databases">
        <authorList>
            <person name="Dougan E. K."/>
            <person name="Rhodes N."/>
            <person name="Thang M."/>
            <person name="Chan C."/>
        </authorList>
    </citation>
    <scope>NUCLEOTIDE SEQUENCE</scope>
</reference>
<evidence type="ECO:0000313" key="4">
    <source>
        <dbReference type="Proteomes" id="UP000654075"/>
    </source>
</evidence>
<gene>
    <name evidence="3" type="ORF">PGLA1383_LOCUS48505</name>
</gene>
<keyword evidence="2" id="KW-0472">Membrane</keyword>
<evidence type="ECO:0000313" key="3">
    <source>
        <dbReference type="EMBL" id="CAE8632560.1"/>
    </source>
</evidence>
<dbReference type="AlphaFoldDB" id="A0A813H4L0"/>
<evidence type="ECO:0000256" key="2">
    <source>
        <dbReference type="SAM" id="Phobius"/>
    </source>
</evidence>
<feature type="compositionally biased region" description="Basic and acidic residues" evidence="1">
    <location>
        <begin position="77"/>
        <end position="87"/>
    </location>
</feature>
<dbReference type="PANTHER" id="PTHR36851">
    <property type="entry name" value="UNNAMED PRODUCT"/>
    <property type="match status" value="1"/>
</dbReference>
<comment type="caution">
    <text evidence="3">The sequence shown here is derived from an EMBL/GenBank/DDBJ whole genome shotgun (WGS) entry which is preliminary data.</text>
</comment>
<protein>
    <submittedName>
        <fullName evidence="3">Uncharacterized protein</fullName>
    </submittedName>
</protein>
<accession>A0A813H4L0</accession>
<dbReference type="Proteomes" id="UP000654075">
    <property type="component" value="Unassembled WGS sequence"/>
</dbReference>
<proteinExistence type="predicted"/>
<feature type="compositionally biased region" description="Polar residues" evidence="1">
    <location>
        <begin position="27"/>
        <end position="36"/>
    </location>
</feature>
<evidence type="ECO:0000256" key="1">
    <source>
        <dbReference type="SAM" id="MobiDB-lite"/>
    </source>
</evidence>
<feature type="transmembrane region" description="Helical" evidence="2">
    <location>
        <begin position="635"/>
        <end position="655"/>
    </location>
</feature>
<sequence length="717" mass="78570">MRTPLREALQAESRSRAGSGVEGVPGTPSQPYAQPQLSSRRRSNSTLSWLEDADEVGKAKPATPAPGPQKASGQQRGADKGAGDGRRAPITLSGPGFLPWLCCQVPGVLLFGLLGGLIVCAFVSKAGLSEITAKWEEDVYHGRALSDGESLVRRFTDGASTSHEHKNETEARTAGSAGRVFEMLRSFVAVVRGIPNAAGSQLRTGTRGSKRSKRRGNSSPHCCIAACVDTSAVRWSDTRPNSWPEDVARPPLLRVRDLTWARLAAHLAACFSVCWQREHHTCGIFAPACIDEVARHFQRGLDLLEVNSPINLVSENAMPASLGVDIRQSPRNCDKDCRLDDFSLTLDQMHSSFVELKQAAERLIEKTKHLFADVFATFHPVGRPGEVAGKSSNTQWAYKEMLTHYASDLARCDPTRVFISVGDADTLWHPQYFDALAYQALEMTPEEAAWTIWQPPMLLFRNLFAVPGVTRLGGLGTLLFELAGLTNQWLSPHMCFSSYSLTLILANHRFVAGWDADVVAEDHHMFCKCFFACLWEELDGDREKLPLKPKLKLSAIYLPAQGYLVESSEGYFQSCWARFQQARRHSQGVAELGYVLLQYIKLLLSAGPFRLSLSAHYKICAIMGKMFTVHIVNSVQAFALIVAGITTLPLLVVGLQEVLGNVFKGNDFSAIVAGFVNGVDSNAAFTAAKWSLLLAFGAGLSTDAAQQEQHQQQWSPP</sequence>
<dbReference type="OrthoDB" id="5819478at2759"/>
<feature type="region of interest" description="Disordered" evidence="1">
    <location>
        <begin position="1"/>
        <end position="88"/>
    </location>
</feature>
<dbReference type="EMBL" id="CAJNNV010030454">
    <property type="protein sequence ID" value="CAE8632560.1"/>
    <property type="molecule type" value="Genomic_DNA"/>
</dbReference>
<keyword evidence="2" id="KW-1133">Transmembrane helix</keyword>
<dbReference type="PANTHER" id="PTHR36851:SF1">
    <property type="entry name" value="GLYCO_TRANS_2-LIKE DOMAIN-CONTAINING PROTEIN"/>
    <property type="match status" value="1"/>
</dbReference>
<keyword evidence="2" id="KW-0812">Transmembrane</keyword>
<keyword evidence="4" id="KW-1185">Reference proteome</keyword>
<name>A0A813H4L0_POLGL</name>